<feature type="transmembrane region" description="Helical" evidence="1">
    <location>
        <begin position="206"/>
        <end position="226"/>
    </location>
</feature>
<organism evidence="2 3">
    <name type="scientific">Rubrobacter xylanophilus</name>
    <dbReference type="NCBI Taxonomy" id="49319"/>
    <lineage>
        <taxon>Bacteria</taxon>
        <taxon>Bacillati</taxon>
        <taxon>Actinomycetota</taxon>
        <taxon>Rubrobacteria</taxon>
        <taxon>Rubrobacterales</taxon>
        <taxon>Rubrobacteraceae</taxon>
        <taxon>Rubrobacter</taxon>
    </lineage>
</organism>
<accession>A0A510HIY3</accession>
<feature type="transmembrane region" description="Helical" evidence="1">
    <location>
        <begin position="66"/>
        <end position="84"/>
    </location>
</feature>
<feature type="transmembrane region" description="Helical" evidence="1">
    <location>
        <begin position="96"/>
        <end position="113"/>
    </location>
</feature>
<name>A0A510HIY3_9ACTN</name>
<evidence type="ECO:0000313" key="3">
    <source>
        <dbReference type="Proteomes" id="UP000318065"/>
    </source>
</evidence>
<gene>
    <name evidence="2" type="ORF">RxyAA322_17960</name>
</gene>
<evidence type="ECO:0000256" key="1">
    <source>
        <dbReference type="SAM" id="Phobius"/>
    </source>
</evidence>
<sequence>MIRAFAVLAALPLLAAGVLGGFLSVPLACAATGGLMLLRLREQWTPAGEVVELRRFAPLRRGLPRLLPLLEPAVFVLAAAALIDRTPPAAGDLVRAGVLLAGLGAALAASRTLPTPSRLAAAALALPVFAGALAGGLPSALLILASGCALLCVQARRAAFLPLAGCFAAAASLVLAGGPEHVAHAWLLSVLGILLARRWPLGSWRFTAALVMAASVCAAGVLSLAVPAEAAARGGISGAEGLLSGVSGAGLWFLLTVSAAGGLLVRARCGTLRGRMQTELFLFLVAASAVGLLAGGSPGAPGDLAAAVAAGYGVRWWAGVLG</sequence>
<feature type="transmembrane region" description="Helical" evidence="1">
    <location>
        <begin position="246"/>
        <end position="267"/>
    </location>
</feature>
<dbReference type="AlphaFoldDB" id="A0A510HIY3"/>
<feature type="transmembrane region" description="Helical" evidence="1">
    <location>
        <begin position="279"/>
        <end position="296"/>
    </location>
</feature>
<keyword evidence="1" id="KW-1133">Transmembrane helix</keyword>
<evidence type="ECO:0000313" key="2">
    <source>
        <dbReference type="EMBL" id="BBL79942.1"/>
    </source>
</evidence>
<dbReference type="RefSeq" id="WP_143527962.1">
    <property type="nucleotide sequence ID" value="NZ_AP019791.1"/>
</dbReference>
<keyword evidence="1" id="KW-0812">Transmembrane</keyword>
<protein>
    <submittedName>
        <fullName evidence="2">Uncharacterized protein</fullName>
    </submittedName>
</protein>
<feature type="transmembrane region" description="Helical" evidence="1">
    <location>
        <begin position="183"/>
        <end position="199"/>
    </location>
</feature>
<dbReference type="Proteomes" id="UP000318065">
    <property type="component" value="Chromosome"/>
</dbReference>
<feature type="transmembrane region" description="Helical" evidence="1">
    <location>
        <begin position="119"/>
        <end position="152"/>
    </location>
</feature>
<reference evidence="2" key="1">
    <citation type="journal article" date="2019" name="Microbiol. Resour. Announc.">
        <title>Complete Genome Sequence of Rubrobacter xylanophilus Strain AA3-22, Isolated from Arima Onsen in Japan.</title>
        <authorList>
            <person name="Tomariguchi N."/>
            <person name="Miyazaki K."/>
        </authorList>
    </citation>
    <scope>NUCLEOTIDE SEQUENCE [LARGE SCALE GENOMIC DNA]</scope>
    <source>
        <strain evidence="2">AA3-22</strain>
    </source>
</reference>
<dbReference type="EMBL" id="AP019791">
    <property type="protein sequence ID" value="BBL79942.1"/>
    <property type="molecule type" value="Genomic_DNA"/>
</dbReference>
<keyword evidence="3" id="KW-1185">Reference proteome</keyword>
<proteinExistence type="predicted"/>
<feature type="transmembrane region" description="Helical" evidence="1">
    <location>
        <begin position="159"/>
        <end position="177"/>
    </location>
</feature>
<keyword evidence="1" id="KW-0472">Membrane</keyword>